<keyword evidence="1" id="KW-0472">Membrane</keyword>
<dbReference type="SUPFAM" id="SSF103481">
    <property type="entry name" value="Multidrug resistance efflux transporter EmrE"/>
    <property type="match status" value="1"/>
</dbReference>
<dbReference type="Pfam" id="PF00892">
    <property type="entry name" value="EamA"/>
    <property type="match status" value="1"/>
</dbReference>
<dbReference type="EMBL" id="CP064981">
    <property type="protein sequence ID" value="QQR93009.1"/>
    <property type="molecule type" value="Genomic_DNA"/>
</dbReference>
<dbReference type="Proteomes" id="UP000596004">
    <property type="component" value="Chromosome"/>
</dbReference>
<dbReference type="Gene3D" id="1.10.3730.20">
    <property type="match status" value="1"/>
</dbReference>
<gene>
    <name evidence="3" type="ORF">IPJ89_02075</name>
</gene>
<dbReference type="AlphaFoldDB" id="A0A7T9DKH5"/>
<evidence type="ECO:0000313" key="3">
    <source>
        <dbReference type="EMBL" id="QQR93009.1"/>
    </source>
</evidence>
<feature type="transmembrane region" description="Helical" evidence="1">
    <location>
        <begin position="7"/>
        <end position="30"/>
    </location>
</feature>
<dbReference type="GO" id="GO:0016020">
    <property type="term" value="C:membrane"/>
    <property type="evidence" value="ECO:0007669"/>
    <property type="project" value="InterPro"/>
</dbReference>
<keyword evidence="1" id="KW-0812">Transmembrane</keyword>
<organism evidence="3">
    <name type="scientific">Candidatus Iainarchaeum sp</name>
    <dbReference type="NCBI Taxonomy" id="3101447"/>
    <lineage>
        <taxon>Archaea</taxon>
        <taxon>Candidatus Iainarchaeota</taxon>
        <taxon>Candidatus Iainarchaeia</taxon>
        <taxon>Candidatus Iainarchaeales</taxon>
        <taxon>Candidatus Iainarchaeaceae</taxon>
        <taxon>Candidatus Iainarchaeum</taxon>
    </lineage>
</organism>
<dbReference type="InterPro" id="IPR000620">
    <property type="entry name" value="EamA_dom"/>
</dbReference>
<feature type="transmembrane region" description="Helical" evidence="1">
    <location>
        <begin position="36"/>
        <end position="54"/>
    </location>
</feature>
<proteinExistence type="predicted"/>
<reference evidence="3" key="1">
    <citation type="submission" date="2020-11" db="EMBL/GenBank/DDBJ databases">
        <title>Connecting structure to function with the recovery of over 1000 high-quality activated sludge metagenome-assembled genomes encoding full-length rRNA genes using long-read sequencing.</title>
        <authorList>
            <person name="Singleton C.M."/>
            <person name="Petriglieri F."/>
            <person name="Kristensen J.M."/>
            <person name="Kirkegaard R.H."/>
            <person name="Michaelsen T.Y."/>
            <person name="Andersen M.H."/>
            <person name="Karst S.M."/>
            <person name="Dueholm M.S."/>
            <person name="Nielsen P.H."/>
            <person name="Albertsen M."/>
        </authorList>
    </citation>
    <scope>NUCLEOTIDE SEQUENCE</scope>
    <source>
        <strain evidence="3">Fred_18-Q3-R57-64_BAT3C.431</strain>
    </source>
</reference>
<sequence length="111" mass="12218">MELSPKWIFFGLIAVAVAFEIVADVLFRKWASENKIVLLAGGLLLYFIGTLFWAFSLKHETLSKSIVVFTLLNLIAGVAIGLVYFKDELTLLQKIGIGLGFLSVALIELEG</sequence>
<name>A0A7T9DKH5_9ARCH</name>
<dbReference type="InterPro" id="IPR037185">
    <property type="entry name" value="EmrE-like"/>
</dbReference>
<evidence type="ECO:0000259" key="2">
    <source>
        <dbReference type="Pfam" id="PF00892"/>
    </source>
</evidence>
<feature type="transmembrane region" description="Helical" evidence="1">
    <location>
        <begin position="66"/>
        <end position="85"/>
    </location>
</feature>
<feature type="domain" description="EamA" evidence="2">
    <location>
        <begin position="11"/>
        <end position="107"/>
    </location>
</feature>
<evidence type="ECO:0000256" key="1">
    <source>
        <dbReference type="SAM" id="Phobius"/>
    </source>
</evidence>
<accession>A0A7T9DKH5</accession>
<keyword evidence="1" id="KW-1133">Transmembrane helix</keyword>
<protein>
    <submittedName>
        <fullName evidence="3">EamA family transporter</fullName>
    </submittedName>
</protein>